<evidence type="ECO:0000256" key="4">
    <source>
        <dbReference type="ARBA" id="ARBA00022801"/>
    </source>
</evidence>
<evidence type="ECO:0000259" key="8">
    <source>
        <dbReference type="SMART" id="SM00014"/>
    </source>
</evidence>
<feature type="transmembrane region" description="Helical" evidence="7">
    <location>
        <begin position="65"/>
        <end position="85"/>
    </location>
</feature>
<keyword evidence="2" id="KW-1003">Cell membrane</keyword>
<dbReference type="PANTHER" id="PTHR14969:SF62">
    <property type="entry name" value="DECAPRENYLPHOSPHORYL-5-PHOSPHORIBOSE PHOSPHATASE RV3807C-RELATED"/>
    <property type="match status" value="1"/>
</dbReference>
<dbReference type="SMART" id="SM00014">
    <property type="entry name" value="acidPPc"/>
    <property type="match status" value="1"/>
</dbReference>
<dbReference type="InterPro" id="IPR036938">
    <property type="entry name" value="PAP2/HPO_sf"/>
</dbReference>
<dbReference type="RefSeq" id="WP_182122051.1">
    <property type="nucleotide sequence ID" value="NZ_CP059567.1"/>
</dbReference>
<reference evidence="9 10" key="1">
    <citation type="submission" date="2020-07" db="EMBL/GenBank/DDBJ databases">
        <title>Genomic diversity of species in the Neisseriaceae family.</title>
        <authorList>
            <person name="Vincent A.T."/>
            <person name="Bernet E."/>
            <person name="Veyrier F.J."/>
        </authorList>
    </citation>
    <scope>NUCLEOTIDE SEQUENCE [LARGE SCALE GENOMIC DNA]</scope>
    <source>
        <strain evidence="9 10">DSM 22244</strain>
    </source>
</reference>
<dbReference type="GO" id="GO:0016787">
    <property type="term" value="F:hydrolase activity"/>
    <property type="evidence" value="ECO:0007669"/>
    <property type="project" value="UniProtKB-KW"/>
</dbReference>
<protein>
    <submittedName>
        <fullName evidence="9">Phosphatase PAP2 family protein</fullName>
    </submittedName>
</protein>
<evidence type="ECO:0000256" key="5">
    <source>
        <dbReference type="ARBA" id="ARBA00022989"/>
    </source>
</evidence>
<comment type="subcellular location">
    <subcellularLocation>
        <location evidence="1">Cell membrane</location>
        <topology evidence="1">Multi-pass membrane protein</topology>
    </subcellularLocation>
</comment>
<dbReference type="GO" id="GO:0005886">
    <property type="term" value="C:plasma membrane"/>
    <property type="evidence" value="ECO:0007669"/>
    <property type="project" value="UniProtKB-SubCell"/>
</dbReference>
<evidence type="ECO:0000256" key="7">
    <source>
        <dbReference type="SAM" id="Phobius"/>
    </source>
</evidence>
<keyword evidence="4" id="KW-0378">Hydrolase</keyword>
<dbReference type="AlphaFoldDB" id="A0A7D7NBJ4"/>
<keyword evidence="6 7" id="KW-0472">Membrane</keyword>
<keyword evidence="3 7" id="KW-0812">Transmembrane</keyword>
<feature type="transmembrane region" description="Helical" evidence="7">
    <location>
        <begin position="163"/>
        <end position="183"/>
    </location>
</feature>
<proteinExistence type="predicted"/>
<feature type="transmembrane region" description="Helical" evidence="7">
    <location>
        <begin position="97"/>
        <end position="116"/>
    </location>
</feature>
<dbReference type="PANTHER" id="PTHR14969">
    <property type="entry name" value="SPHINGOSINE-1-PHOSPHATE PHOSPHOHYDROLASE"/>
    <property type="match status" value="1"/>
</dbReference>
<accession>A0A7D7NBJ4</accession>
<evidence type="ECO:0000256" key="1">
    <source>
        <dbReference type="ARBA" id="ARBA00004651"/>
    </source>
</evidence>
<evidence type="ECO:0000256" key="6">
    <source>
        <dbReference type="ARBA" id="ARBA00023136"/>
    </source>
</evidence>
<dbReference type="Pfam" id="PF01569">
    <property type="entry name" value="PAP2"/>
    <property type="match status" value="1"/>
</dbReference>
<dbReference type="Proteomes" id="UP000514752">
    <property type="component" value="Chromosome"/>
</dbReference>
<sequence>MPLFRLHRPTARHALLLLGMIVPLSVAVAVASLLSARGDFAFETPLMLAVHRHSAGTLLEQLALLLHWLGKWPSATLMTLCLAAYEYRQRRGGRAVLVLAGTGLSTAVTAIGKVFFNRARPELWPRLVEEASASFPSGHSAFAAAFAVLWMILYWHTPQRGKVAAVAGLLLLLAGLSRVVLGVHYPTDVLVGWMVGGVSVLGVYAVMSTGRRKQAT</sequence>
<evidence type="ECO:0000313" key="10">
    <source>
        <dbReference type="Proteomes" id="UP000514752"/>
    </source>
</evidence>
<evidence type="ECO:0000256" key="2">
    <source>
        <dbReference type="ARBA" id="ARBA00022475"/>
    </source>
</evidence>
<evidence type="ECO:0000256" key="3">
    <source>
        <dbReference type="ARBA" id="ARBA00022692"/>
    </source>
</evidence>
<dbReference type="SUPFAM" id="SSF48317">
    <property type="entry name" value="Acid phosphatase/Vanadium-dependent haloperoxidase"/>
    <property type="match status" value="1"/>
</dbReference>
<dbReference type="Gene3D" id="1.20.144.10">
    <property type="entry name" value="Phosphatidic acid phosphatase type 2/haloperoxidase"/>
    <property type="match status" value="1"/>
</dbReference>
<organism evidence="9 10">
    <name type="scientific">Neisseria shayeganii</name>
    <dbReference type="NCBI Taxonomy" id="607712"/>
    <lineage>
        <taxon>Bacteria</taxon>
        <taxon>Pseudomonadati</taxon>
        <taxon>Pseudomonadota</taxon>
        <taxon>Betaproteobacteria</taxon>
        <taxon>Neisseriales</taxon>
        <taxon>Neisseriaceae</taxon>
        <taxon>Neisseria</taxon>
    </lineage>
</organism>
<name>A0A7D7NBJ4_9NEIS</name>
<dbReference type="KEGG" id="nsg:H3L94_11200"/>
<feature type="domain" description="Phosphatidic acid phosphatase type 2/haloperoxidase" evidence="8">
    <location>
        <begin position="95"/>
        <end position="204"/>
    </location>
</feature>
<feature type="transmembrane region" description="Helical" evidence="7">
    <location>
        <begin position="189"/>
        <end position="207"/>
    </location>
</feature>
<dbReference type="EMBL" id="CP059567">
    <property type="protein sequence ID" value="QMT40376.1"/>
    <property type="molecule type" value="Genomic_DNA"/>
</dbReference>
<keyword evidence="5 7" id="KW-1133">Transmembrane helix</keyword>
<evidence type="ECO:0000313" key="9">
    <source>
        <dbReference type="EMBL" id="QMT40376.1"/>
    </source>
</evidence>
<dbReference type="InterPro" id="IPR000326">
    <property type="entry name" value="PAP2/HPO"/>
</dbReference>
<gene>
    <name evidence="9" type="ORF">H3L94_11200</name>
</gene>
<feature type="transmembrane region" description="Helical" evidence="7">
    <location>
        <begin position="136"/>
        <end position="156"/>
    </location>
</feature>